<dbReference type="Pfam" id="PF01757">
    <property type="entry name" value="Acyl_transf_3"/>
    <property type="match status" value="1"/>
</dbReference>
<feature type="transmembrane region" description="Helical" evidence="2">
    <location>
        <begin position="267"/>
        <end position="289"/>
    </location>
</feature>
<dbReference type="PATRIC" id="fig|512565.3.peg.7993"/>
<feature type="transmembrane region" description="Helical" evidence="2">
    <location>
        <begin position="235"/>
        <end position="255"/>
    </location>
</feature>
<dbReference type="STRING" id="512565.AMIS_79730"/>
<dbReference type="KEGG" id="ams:AMIS_79730"/>
<feature type="transmembrane region" description="Helical" evidence="2">
    <location>
        <begin position="173"/>
        <end position="191"/>
    </location>
</feature>
<name>I0HJK6_ACTM4</name>
<dbReference type="HOGENOM" id="CLU_039835_0_0_11"/>
<sequence length="407" mass="43679">MTATEISWSRRLAEATPAGRDRTVDAVRALAMAGVVVGHWMVTALVAHPDDGWHQRSPLSSMPWLVPMTWFLQTLGLFFFVSGYSAGRGLSRWRGRGRSTASWLVSRLRRLLPPVVMFLGVWVMVRTSLSGSPVEPWTAHTVSNLMVSPLWFVGVLVLLLPLTPLVVAAERRFGAAAALGPLAAVAVVDLVRFELWPGLPGEVAYLNAVTAWLVPYVLGVSLSRGGLDRRWGSPLALVGVLAGAFLILVADYPASMVGVPGDDRSNLAPPSLLVVALALVQIGVARLAWERLAGLMRRPGWWAIVALLNLSAMTVFLWHQSALLVVSAAGHLVLGEPAGLIGAPDGPAWVTARLLWLPVFAVVLALFWLIFRRVEALGTGASGRGLSPERATGKCPPRGDDYGGRNS</sequence>
<dbReference type="EMBL" id="AP012319">
    <property type="protein sequence ID" value="BAL93193.1"/>
    <property type="molecule type" value="Genomic_DNA"/>
</dbReference>
<evidence type="ECO:0000259" key="3">
    <source>
        <dbReference type="Pfam" id="PF01757"/>
    </source>
</evidence>
<evidence type="ECO:0000256" key="1">
    <source>
        <dbReference type="SAM" id="MobiDB-lite"/>
    </source>
</evidence>
<feature type="domain" description="Acyltransferase 3" evidence="3">
    <location>
        <begin position="24"/>
        <end position="371"/>
    </location>
</feature>
<keyword evidence="2" id="KW-0812">Transmembrane</keyword>
<dbReference type="OrthoDB" id="8206682at2"/>
<feature type="transmembrane region" description="Helical" evidence="2">
    <location>
        <begin position="68"/>
        <end position="87"/>
    </location>
</feature>
<dbReference type="GO" id="GO:0016747">
    <property type="term" value="F:acyltransferase activity, transferring groups other than amino-acyl groups"/>
    <property type="evidence" value="ECO:0007669"/>
    <property type="project" value="InterPro"/>
</dbReference>
<evidence type="ECO:0000256" key="2">
    <source>
        <dbReference type="SAM" id="Phobius"/>
    </source>
</evidence>
<feature type="region of interest" description="Disordered" evidence="1">
    <location>
        <begin position="382"/>
        <end position="407"/>
    </location>
</feature>
<dbReference type="InterPro" id="IPR002656">
    <property type="entry name" value="Acyl_transf_3_dom"/>
</dbReference>
<feature type="transmembrane region" description="Helical" evidence="2">
    <location>
        <begin position="301"/>
        <end position="334"/>
    </location>
</feature>
<evidence type="ECO:0000313" key="5">
    <source>
        <dbReference type="Proteomes" id="UP000007882"/>
    </source>
</evidence>
<keyword evidence="5" id="KW-1185">Reference proteome</keyword>
<feature type="transmembrane region" description="Helical" evidence="2">
    <location>
        <begin position="29"/>
        <end position="48"/>
    </location>
</feature>
<reference evidence="4 5" key="1">
    <citation type="submission" date="2012-02" db="EMBL/GenBank/DDBJ databases">
        <title>Complete genome sequence of Actinoplanes missouriensis 431 (= NBRC 102363).</title>
        <authorList>
            <person name="Ohnishi Y."/>
            <person name="Ishikawa J."/>
            <person name="Sekine M."/>
            <person name="Hosoyama A."/>
            <person name="Harada T."/>
            <person name="Narita H."/>
            <person name="Hata T."/>
            <person name="Konno Y."/>
            <person name="Tutikane K."/>
            <person name="Fujita N."/>
            <person name="Horinouchi S."/>
            <person name="Hayakawa M."/>
        </authorList>
    </citation>
    <scope>NUCLEOTIDE SEQUENCE [LARGE SCALE GENOMIC DNA]</scope>
    <source>
        <strain evidence="5">ATCC 14538 / DSM 43046 / CBS 188.64 / JCM 3121 / NBRC 102363 / NCIMB 12654 / NRRL B-3342 / UNCC 431</strain>
    </source>
</reference>
<dbReference type="RefSeq" id="WP_014448075.1">
    <property type="nucleotide sequence ID" value="NC_017093.1"/>
</dbReference>
<dbReference type="AlphaFoldDB" id="I0HJK6"/>
<feature type="compositionally biased region" description="Basic and acidic residues" evidence="1">
    <location>
        <begin position="397"/>
        <end position="407"/>
    </location>
</feature>
<gene>
    <name evidence="4" type="ordered locus">AMIS_79730</name>
</gene>
<accession>I0HJK6</accession>
<feature type="transmembrane region" description="Helical" evidence="2">
    <location>
        <begin position="108"/>
        <end position="125"/>
    </location>
</feature>
<feature type="transmembrane region" description="Helical" evidence="2">
    <location>
        <begin position="145"/>
        <end position="166"/>
    </location>
</feature>
<dbReference type="eggNOG" id="COG1835">
    <property type="taxonomic scope" value="Bacteria"/>
</dbReference>
<feature type="transmembrane region" description="Helical" evidence="2">
    <location>
        <begin position="203"/>
        <end position="223"/>
    </location>
</feature>
<keyword evidence="2" id="KW-1133">Transmembrane helix</keyword>
<proteinExistence type="predicted"/>
<keyword evidence="2" id="KW-0472">Membrane</keyword>
<evidence type="ECO:0000313" key="4">
    <source>
        <dbReference type="EMBL" id="BAL93193.1"/>
    </source>
</evidence>
<organism evidence="4 5">
    <name type="scientific">Actinoplanes missouriensis (strain ATCC 14538 / DSM 43046 / CBS 188.64 / JCM 3121 / NBRC 102363 / NCIMB 12654 / NRRL B-3342 / UNCC 431)</name>
    <dbReference type="NCBI Taxonomy" id="512565"/>
    <lineage>
        <taxon>Bacteria</taxon>
        <taxon>Bacillati</taxon>
        <taxon>Actinomycetota</taxon>
        <taxon>Actinomycetes</taxon>
        <taxon>Micromonosporales</taxon>
        <taxon>Micromonosporaceae</taxon>
        <taxon>Actinoplanes</taxon>
    </lineage>
</organism>
<feature type="transmembrane region" description="Helical" evidence="2">
    <location>
        <begin position="354"/>
        <end position="371"/>
    </location>
</feature>
<protein>
    <recommendedName>
        <fullName evidence="3">Acyltransferase 3 domain-containing protein</fullName>
    </recommendedName>
</protein>
<dbReference type="Proteomes" id="UP000007882">
    <property type="component" value="Chromosome"/>
</dbReference>